<protein>
    <submittedName>
        <fullName evidence="1">Uncharacterized protein</fullName>
    </submittedName>
</protein>
<organism evidence="1 2">
    <name type="scientific">Rhododendron molle</name>
    <name type="common">Chinese azalea</name>
    <name type="synonym">Azalea mollis</name>
    <dbReference type="NCBI Taxonomy" id="49168"/>
    <lineage>
        <taxon>Eukaryota</taxon>
        <taxon>Viridiplantae</taxon>
        <taxon>Streptophyta</taxon>
        <taxon>Embryophyta</taxon>
        <taxon>Tracheophyta</taxon>
        <taxon>Spermatophyta</taxon>
        <taxon>Magnoliopsida</taxon>
        <taxon>eudicotyledons</taxon>
        <taxon>Gunneridae</taxon>
        <taxon>Pentapetalae</taxon>
        <taxon>asterids</taxon>
        <taxon>Ericales</taxon>
        <taxon>Ericaceae</taxon>
        <taxon>Ericoideae</taxon>
        <taxon>Rhodoreae</taxon>
        <taxon>Rhododendron</taxon>
    </lineage>
</organism>
<name>A0ACC0LQX8_RHOML</name>
<proteinExistence type="predicted"/>
<comment type="caution">
    <text evidence="1">The sequence shown here is derived from an EMBL/GenBank/DDBJ whole genome shotgun (WGS) entry which is preliminary data.</text>
</comment>
<gene>
    <name evidence="1" type="ORF">RHMOL_Rhmol11G0068400</name>
</gene>
<evidence type="ECO:0000313" key="1">
    <source>
        <dbReference type="EMBL" id="KAI8530548.1"/>
    </source>
</evidence>
<sequence length="60" mass="6863">MKQIMYKLSLAATVYYLWRGRNSQIFQQKGVDSNTVVRRVLEEVGACACSQRKIPPPVFS</sequence>
<dbReference type="EMBL" id="CM046398">
    <property type="protein sequence ID" value="KAI8530548.1"/>
    <property type="molecule type" value="Genomic_DNA"/>
</dbReference>
<accession>A0ACC0LQX8</accession>
<reference evidence="1" key="1">
    <citation type="submission" date="2022-02" db="EMBL/GenBank/DDBJ databases">
        <title>Plant Genome Project.</title>
        <authorList>
            <person name="Zhang R.-G."/>
        </authorList>
    </citation>
    <scope>NUCLEOTIDE SEQUENCE</scope>
    <source>
        <strain evidence="1">AT1</strain>
    </source>
</reference>
<dbReference type="Proteomes" id="UP001062846">
    <property type="component" value="Chromosome 11"/>
</dbReference>
<keyword evidence="2" id="KW-1185">Reference proteome</keyword>
<evidence type="ECO:0000313" key="2">
    <source>
        <dbReference type="Proteomes" id="UP001062846"/>
    </source>
</evidence>